<keyword evidence="1" id="KW-0812">Transmembrane</keyword>
<dbReference type="RefSeq" id="WP_138765722.1">
    <property type="nucleotide sequence ID" value="NZ_OCMT01000001.1"/>
</dbReference>
<dbReference type="OrthoDB" id="9778341at2"/>
<gene>
    <name evidence="2" type="ORF">SAMN06297358_0250</name>
</gene>
<keyword evidence="3" id="KW-1185">Reference proteome</keyword>
<sequence>MPLKSKSTTVIIAIAIPVCIIVIASSLVISKYYHKFKKAKDTVVAKTLAANTPQSKAYEAMMIDFSSMSNMAQGIFPLDTTEAGKQKSLSDLKDIGIYYWNRSWEVLEESKKNMELTIEMKTTINLCQEYCVLNKKYYELIYKALDEKTEKYYAKMELYVDSVDTKLKEIRAREY</sequence>
<evidence type="ECO:0000256" key="1">
    <source>
        <dbReference type="SAM" id="Phobius"/>
    </source>
</evidence>
<evidence type="ECO:0000313" key="3">
    <source>
        <dbReference type="Proteomes" id="UP000219281"/>
    </source>
</evidence>
<evidence type="ECO:0000313" key="2">
    <source>
        <dbReference type="EMBL" id="SOD11628.1"/>
    </source>
</evidence>
<dbReference type="EMBL" id="OCMT01000001">
    <property type="protein sequence ID" value="SOD11628.1"/>
    <property type="molecule type" value="Genomic_DNA"/>
</dbReference>
<keyword evidence="1" id="KW-0472">Membrane</keyword>
<organism evidence="2 3">
    <name type="scientific">Pedobacter xixiisoli</name>
    <dbReference type="NCBI Taxonomy" id="1476464"/>
    <lineage>
        <taxon>Bacteria</taxon>
        <taxon>Pseudomonadati</taxon>
        <taxon>Bacteroidota</taxon>
        <taxon>Sphingobacteriia</taxon>
        <taxon>Sphingobacteriales</taxon>
        <taxon>Sphingobacteriaceae</taxon>
        <taxon>Pedobacter</taxon>
    </lineage>
</organism>
<feature type="transmembrane region" description="Helical" evidence="1">
    <location>
        <begin position="12"/>
        <end position="30"/>
    </location>
</feature>
<protein>
    <submittedName>
        <fullName evidence="2">Uncharacterized protein</fullName>
    </submittedName>
</protein>
<accession>A0A285ZPS6</accession>
<dbReference type="AlphaFoldDB" id="A0A285ZPS6"/>
<name>A0A285ZPS6_9SPHI</name>
<reference evidence="3" key="1">
    <citation type="submission" date="2017-09" db="EMBL/GenBank/DDBJ databases">
        <authorList>
            <person name="Varghese N."/>
            <person name="Submissions S."/>
        </authorList>
    </citation>
    <scope>NUCLEOTIDE SEQUENCE [LARGE SCALE GENOMIC DNA]</scope>
    <source>
        <strain evidence="3">CGMCC 1.12803</strain>
    </source>
</reference>
<dbReference type="Proteomes" id="UP000219281">
    <property type="component" value="Unassembled WGS sequence"/>
</dbReference>
<keyword evidence="1" id="KW-1133">Transmembrane helix</keyword>
<proteinExistence type="predicted"/>